<protein>
    <submittedName>
        <fullName evidence="1">Uncharacterized protein</fullName>
    </submittedName>
</protein>
<keyword evidence="2" id="KW-1185">Reference proteome</keyword>
<sequence>MMIYKYIESLPRCLLIDIIERIAFGSFKDLMNVKLRWLVKHRLFEKSTSFLDFCKTSWNLEALYIKVETEASLVHPMHLR</sequence>
<comment type="caution">
    <text evidence="1">The sequence shown here is derived from an EMBL/GenBank/DDBJ whole genome shotgun (WGS) entry which is preliminary data.</text>
</comment>
<name>A0A9J5ZSJ9_SOLCO</name>
<dbReference type="EMBL" id="JACXVP010000003">
    <property type="protein sequence ID" value="KAG5615010.1"/>
    <property type="molecule type" value="Genomic_DNA"/>
</dbReference>
<accession>A0A9J5ZSJ9</accession>
<organism evidence="1 2">
    <name type="scientific">Solanum commersonii</name>
    <name type="common">Commerson's wild potato</name>
    <name type="synonym">Commerson's nightshade</name>
    <dbReference type="NCBI Taxonomy" id="4109"/>
    <lineage>
        <taxon>Eukaryota</taxon>
        <taxon>Viridiplantae</taxon>
        <taxon>Streptophyta</taxon>
        <taxon>Embryophyta</taxon>
        <taxon>Tracheophyta</taxon>
        <taxon>Spermatophyta</taxon>
        <taxon>Magnoliopsida</taxon>
        <taxon>eudicotyledons</taxon>
        <taxon>Gunneridae</taxon>
        <taxon>Pentapetalae</taxon>
        <taxon>asterids</taxon>
        <taxon>lamiids</taxon>
        <taxon>Solanales</taxon>
        <taxon>Solanaceae</taxon>
        <taxon>Solanoideae</taxon>
        <taxon>Solaneae</taxon>
        <taxon>Solanum</taxon>
    </lineage>
</organism>
<evidence type="ECO:0000313" key="1">
    <source>
        <dbReference type="EMBL" id="KAG5615010.1"/>
    </source>
</evidence>
<gene>
    <name evidence="1" type="ORF">H5410_014834</name>
</gene>
<dbReference type="AlphaFoldDB" id="A0A9J5ZSJ9"/>
<proteinExistence type="predicted"/>
<dbReference type="Proteomes" id="UP000824120">
    <property type="component" value="Chromosome 3"/>
</dbReference>
<reference evidence="1 2" key="1">
    <citation type="submission" date="2020-09" db="EMBL/GenBank/DDBJ databases">
        <title>De no assembly of potato wild relative species, Solanum commersonii.</title>
        <authorList>
            <person name="Cho K."/>
        </authorList>
    </citation>
    <scope>NUCLEOTIDE SEQUENCE [LARGE SCALE GENOMIC DNA]</scope>
    <source>
        <strain evidence="1">LZ3.2</strain>
        <tissue evidence="1">Leaf</tissue>
    </source>
</reference>
<evidence type="ECO:0000313" key="2">
    <source>
        <dbReference type="Proteomes" id="UP000824120"/>
    </source>
</evidence>